<dbReference type="Proteomes" id="UP000241769">
    <property type="component" value="Unassembled WGS sequence"/>
</dbReference>
<protein>
    <submittedName>
        <fullName evidence="1">Uncharacterized protein</fullName>
    </submittedName>
</protein>
<evidence type="ECO:0000313" key="1">
    <source>
        <dbReference type="EMBL" id="PRP78309.1"/>
    </source>
</evidence>
<dbReference type="SUPFAM" id="SSF51445">
    <property type="entry name" value="(Trans)glycosidases"/>
    <property type="match status" value="1"/>
</dbReference>
<organism evidence="1 2">
    <name type="scientific">Planoprotostelium fungivorum</name>
    <dbReference type="NCBI Taxonomy" id="1890364"/>
    <lineage>
        <taxon>Eukaryota</taxon>
        <taxon>Amoebozoa</taxon>
        <taxon>Evosea</taxon>
        <taxon>Variosea</taxon>
        <taxon>Cavosteliida</taxon>
        <taxon>Cavosteliaceae</taxon>
        <taxon>Planoprotostelium</taxon>
    </lineage>
</organism>
<dbReference type="EMBL" id="MDYQ01000230">
    <property type="protein sequence ID" value="PRP78309.1"/>
    <property type="molecule type" value="Genomic_DNA"/>
</dbReference>
<dbReference type="AlphaFoldDB" id="A0A2P6N2X0"/>
<accession>A0A2P6N2X0</accession>
<reference evidence="1 2" key="1">
    <citation type="journal article" date="2018" name="Genome Biol. Evol.">
        <title>Multiple Roots of Fruiting Body Formation in Amoebozoa.</title>
        <authorList>
            <person name="Hillmann F."/>
            <person name="Forbes G."/>
            <person name="Novohradska S."/>
            <person name="Ferling I."/>
            <person name="Riege K."/>
            <person name="Groth M."/>
            <person name="Westermann M."/>
            <person name="Marz M."/>
            <person name="Spaller T."/>
            <person name="Winckler T."/>
            <person name="Schaap P."/>
            <person name="Glockner G."/>
        </authorList>
    </citation>
    <scope>NUCLEOTIDE SEQUENCE [LARGE SCALE GENOMIC DNA]</scope>
    <source>
        <strain evidence="1 2">Jena</strain>
    </source>
</reference>
<proteinExistence type="predicted"/>
<evidence type="ECO:0000313" key="2">
    <source>
        <dbReference type="Proteomes" id="UP000241769"/>
    </source>
</evidence>
<name>A0A2P6N2X0_9EUKA</name>
<keyword evidence="2" id="KW-1185">Reference proteome</keyword>
<dbReference type="InterPro" id="IPR017853">
    <property type="entry name" value="GH"/>
</dbReference>
<dbReference type="CDD" id="cd19608">
    <property type="entry name" value="GH113_mannanase-like"/>
    <property type="match status" value="1"/>
</dbReference>
<comment type="caution">
    <text evidence="1">The sequence shown here is derived from an EMBL/GenBank/DDBJ whole genome shotgun (WGS) entry which is preliminary data.</text>
</comment>
<dbReference type="Gene3D" id="3.20.20.80">
    <property type="entry name" value="Glycosidases"/>
    <property type="match status" value="1"/>
</dbReference>
<dbReference type="OrthoDB" id="14424at2759"/>
<sequence>MIVRFYRITTHSDRSRRHKRFKIFIQTDSQRELGQEALVVALALGNWYRSSHLDAMTHEYKWVKWNSKGIVVSAGRCASPTTYPLLLTSTDCPKFQMNSSLAYTSIHNVRATGASHVSILVDIYQSSPNTTHIYENNLTPNREQLKGLIRQIKSYGMKVSLRPQIEFGEKRMTSMSVSSLQSGRGVIGVNFTREEQWKEWFGNYTHIMRQYASLCKRESVDLLVIGVGLSATVKRGEWNTLIETLRDELGPSTNLTYAAVSGLESQVPWWDKLDYIGVDGGFDMPDSVAERQAKWNYILYDRNDSLSKLHQQHDRQVLFTSLGYCSGNCPEGPEVNLTSQAQRYVSAFEATSDIPWLEGVFFSGWSADPTFGGLENYCTTPQWKPAEDVIGKWFGGARDTIDPDYASACPCVL</sequence>
<dbReference type="Pfam" id="PF22612">
    <property type="entry name" value="GH113"/>
    <property type="match status" value="1"/>
</dbReference>
<dbReference type="InterPro" id="IPR055151">
    <property type="entry name" value="GH113"/>
</dbReference>
<gene>
    <name evidence="1" type="ORF">PROFUN_13805</name>
</gene>
<dbReference type="InParanoid" id="A0A2P6N2X0"/>